<dbReference type="PANTHER" id="PTHR13230:SF5">
    <property type="entry name" value="GENERAL TRANSCRIPTION FACTOR 3C POLYPEPTIDE 5"/>
    <property type="match status" value="1"/>
</dbReference>
<comment type="caution">
    <text evidence="8">The sequence shown here is derived from an EMBL/GenBank/DDBJ whole genome shotgun (WGS) entry which is preliminary data.</text>
</comment>
<name>A0AAD5SGC8_9FUNG</name>
<evidence type="ECO:0000313" key="8">
    <source>
        <dbReference type="EMBL" id="KAJ3054727.1"/>
    </source>
</evidence>
<evidence type="ECO:0000259" key="7">
    <source>
        <dbReference type="Pfam" id="PF17682"/>
    </source>
</evidence>
<organism evidence="8 9">
    <name type="scientific">Rhizophlyctis rosea</name>
    <dbReference type="NCBI Taxonomy" id="64517"/>
    <lineage>
        <taxon>Eukaryota</taxon>
        <taxon>Fungi</taxon>
        <taxon>Fungi incertae sedis</taxon>
        <taxon>Chytridiomycota</taxon>
        <taxon>Chytridiomycota incertae sedis</taxon>
        <taxon>Chytridiomycetes</taxon>
        <taxon>Rhizophlyctidales</taxon>
        <taxon>Rhizophlyctidaceae</taxon>
        <taxon>Rhizophlyctis</taxon>
    </lineage>
</organism>
<evidence type="ECO:0000256" key="2">
    <source>
        <dbReference type="ARBA" id="ARBA00023125"/>
    </source>
</evidence>
<dbReference type="InterPro" id="IPR041499">
    <property type="entry name" value="Tfc1/Sfc1_N"/>
</dbReference>
<gene>
    <name evidence="8" type="primary">TFC1</name>
    <name evidence="8" type="ORF">HK097_000973</name>
</gene>
<feature type="domain" description="Transcription factor IIIC subunit 5 HTH" evidence="6">
    <location>
        <begin position="163"/>
        <end position="304"/>
    </location>
</feature>
<feature type="compositionally biased region" description="Basic and acidic residues" evidence="5">
    <location>
        <begin position="475"/>
        <end position="493"/>
    </location>
</feature>
<reference evidence="8" key="1">
    <citation type="submission" date="2020-05" db="EMBL/GenBank/DDBJ databases">
        <title>Phylogenomic resolution of chytrid fungi.</title>
        <authorList>
            <person name="Stajich J.E."/>
            <person name="Amses K."/>
            <person name="Simmons R."/>
            <person name="Seto K."/>
            <person name="Myers J."/>
            <person name="Bonds A."/>
            <person name="Quandt C.A."/>
            <person name="Barry K."/>
            <person name="Liu P."/>
            <person name="Grigoriev I."/>
            <person name="Longcore J.E."/>
            <person name="James T.Y."/>
        </authorList>
    </citation>
    <scope>NUCLEOTIDE SEQUENCE</scope>
    <source>
        <strain evidence="8">JEL0318</strain>
    </source>
</reference>
<dbReference type="EMBL" id="JADGJD010000119">
    <property type="protein sequence ID" value="KAJ3054727.1"/>
    <property type="molecule type" value="Genomic_DNA"/>
</dbReference>
<dbReference type="Gene3D" id="3.30.200.160">
    <property type="entry name" value="TFIIIC, subcomplex tauA, subunit Sfc1, barrel domain"/>
    <property type="match status" value="1"/>
</dbReference>
<protein>
    <submittedName>
        <fullName evidence="8">Tau 95 subunit of transcription factor TFIIIC</fullName>
    </submittedName>
</protein>
<keyword evidence="9" id="KW-1185">Reference proteome</keyword>
<feature type="domain" description="Transcription factor IIIC subunit Tfc1/Sfc1 triple barrel" evidence="7">
    <location>
        <begin position="31"/>
        <end position="147"/>
    </location>
</feature>
<feature type="compositionally biased region" description="Acidic residues" evidence="5">
    <location>
        <begin position="438"/>
        <end position="467"/>
    </location>
</feature>
<keyword evidence="3" id="KW-0804">Transcription</keyword>
<dbReference type="Pfam" id="PF17682">
    <property type="entry name" value="Tau95_N"/>
    <property type="match status" value="1"/>
</dbReference>
<evidence type="ECO:0000256" key="1">
    <source>
        <dbReference type="ARBA" id="ARBA00004123"/>
    </source>
</evidence>
<evidence type="ECO:0000256" key="3">
    <source>
        <dbReference type="ARBA" id="ARBA00023163"/>
    </source>
</evidence>
<feature type="region of interest" description="Disordered" evidence="5">
    <location>
        <begin position="432"/>
        <end position="535"/>
    </location>
</feature>
<dbReference type="GO" id="GO:0006384">
    <property type="term" value="P:transcription initiation at RNA polymerase III promoter"/>
    <property type="evidence" value="ECO:0007669"/>
    <property type="project" value="InterPro"/>
</dbReference>
<dbReference type="Pfam" id="PF09734">
    <property type="entry name" value="Tau95"/>
    <property type="match status" value="1"/>
</dbReference>
<dbReference type="InterPro" id="IPR040454">
    <property type="entry name" value="TF_IIIC_Tfc1/Sfc1"/>
</dbReference>
<keyword evidence="2" id="KW-0238">DNA-binding</keyword>
<proteinExistence type="predicted"/>
<evidence type="ECO:0000259" key="6">
    <source>
        <dbReference type="Pfam" id="PF09734"/>
    </source>
</evidence>
<dbReference type="GO" id="GO:0001003">
    <property type="term" value="F:RNA polymerase III type 2 promoter sequence-specific DNA binding"/>
    <property type="evidence" value="ECO:0007669"/>
    <property type="project" value="TreeGrafter"/>
</dbReference>
<evidence type="ECO:0000256" key="5">
    <source>
        <dbReference type="SAM" id="MobiDB-lite"/>
    </source>
</evidence>
<dbReference type="Proteomes" id="UP001212841">
    <property type="component" value="Unassembled WGS sequence"/>
</dbReference>
<dbReference type="AlphaFoldDB" id="A0AAD5SGC8"/>
<dbReference type="GO" id="GO:0005634">
    <property type="term" value="C:nucleus"/>
    <property type="evidence" value="ECO:0007669"/>
    <property type="project" value="UniProtKB-SubCell"/>
</dbReference>
<feature type="region of interest" description="Disordered" evidence="5">
    <location>
        <begin position="335"/>
        <end position="358"/>
    </location>
</feature>
<evidence type="ECO:0000313" key="9">
    <source>
        <dbReference type="Proteomes" id="UP001212841"/>
    </source>
</evidence>
<keyword evidence="4" id="KW-0539">Nucleus</keyword>
<dbReference type="PANTHER" id="PTHR13230">
    <property type="entry name" value="GENERAL TRANSCRIPTION FACTOR IIIC, POLYPEPTIDE 5"/>
    <property type="match status" value="1"/>
</dbReference>
<dbReference type="InterPro" id="IPR019136">
    <property type="entry name" value="TF_IIIC_su-5_HTH"/>
</dbReference>
<comment type="subcellular location">
    <subcellularLocation>
        <location evidence="1">Nucleus</location>
    </subcellularLocation>
</comment>
<sequence>MASAGSNSQDGQDAPYPLAPSLPLPSEIFHVIEYPGYVRNLDNVFQTLGGKPAIEQSFSRLADTTNALELRYRPSDPFCHPIHGEIVATSNVLLKVTRRRKKKTLPERNGDPMDVDEAENPWIVHVDVAGLVTKTCRFRALADYQYRPCSDDSMVKLRKSMMTLDRRFRQNVSVVKVLVRGKEGEPPVMKLINRYKKTRNAYTSWDFRSDAAPSTAPEGAKRGLTDVPEEAIEAMRKLFEKQAIWTRLALTNNYSAKHTRYFKRVLFALAYTTYSGPYRDCWIRYGYDPRQDKESRFLQILDVRRHRVTPRYQRAKRVRGVHDWSQVGHGRVAELQKEKDTEAGSQDNGADDDASTDPTSHIFDGKTYKNVGLIQLHDIQDADLQKMINTKKLLRTKYNRRYGWYDHNHYDDMYRVIKKKIRILQGHEPYEDFTWTDPEGDVLVDEDENEDDEAGDDEQTLENEDNILGEVDGGSARRKETEGRIRSKVDELMRNLQSLQKGGAEDNDGQPLDDDDGEFEYFDDEASGEEEEEDD</sequence>
<dbReference type="InterPro" id="IPR042536">
    <property type="entry name" value="TFIIIC_tauA_Sfc1"/>
</dbReference>
<evidence type="ECO:0000256" key="4">
    <source>
        <dbReference type="ARBA" id="ARBA00023242"/>
    </source>
</evidence>
<accession>A0AAD5SGC8</accession>
<feature type="compositionally biased region" description="Acidic residues" evidence="5">
    <location>
        <begin position="505"/>
        <end position="535"/>
    </location>
</feature>
<dbReference type="GO" id="GO:0000127">
    <property type="term" value="C:transcription factor TFIIIC complex"/>
    <property type="evidence" value="ECO:0007669"/>
    <property type="project" value="InterPro"/>
</dbReference>
<dbReference type="GO" id="GO:0001002">
    <property type="term" value="F:RNA polymerase III type 1 promoter sequence-specific DNA binding"/>
    <property type="evidence" value="ECO:0007669"/>
    <property type="project" value="TreeGrafter"/>
</dbReference>